<name>A0A7I7KSI6_9MYCO</name>
<evidence type="ECO:0000256" key="1">
    <source>
        <dbReference type="SAM" id="Phobius"/>
    </source>
</evidence>
<dbReference type="PANTHER" id="PTHR43833">
    <property type="entry name" value="POTASSIUM CHANNEL PROTEIN 2-RELATED-RELATED"/>
    <property type="match status" value="1"/>
</dbReference>
<feature type="transmembrane region" description="Helical" evidence="1">
    <location>
        <begin position="29"/>
        <end position="51"/>
    </location>
</feature>
<dbReference type="Gene3D" id="3.40.50.720">
    <property type="entry name" value="NAD(P)-binding Rossmann-like Domain"/>
    <property type="match status" value="1"/>
</dbReference>
<dbReference type="RefSeq" id="WP_232064835.1">
    <property type="nucleotide sequence ID" value="NZ_AP022569.1"/>
</dbReference>
<keyword evidence="1" id="KW-0812">Transmembrane</keyword>
<dbReference type="PROSITE" id="PS51201">
    <property type="entry name" value="RCK_N"/>
    <property type="match status" value="1"/>
</dbReference>
<keyword evidence="1" id="KW-1133">Transmembrane helix</keyword>
<keyword evidence="1" id="KW-0472">Membrane</keyword>
<keyword evidence="4" id="KW-1185">Reference proteome</keyword>
<dbReference type="InterPro" id="IPR050721">
    <property type="entry name" value="Trk_Ktr_HKT_K-transport"/>
</dbReference>
<accession>A0A7I7KSI6</accession>
<organism evidence="3 4">
    <name type="scientific">Mycobacterium cookii</name>
    <dbReference type="NCBI Taxonomy" id="1775"/>
    <lineage>
        <taxon>Bacteria</taxon>
        <taxon>Bacillati</taxon>
        <taxon>Actinomycetota</taxon>
        <taxon>Actinomycetes</taxon>
        <taxon>Mycobacteriales</taxon>
        <taxon>Mycobacteriaceae</taxon>
        <taxon>Mycobacterium</taxon>
    </lineage>
</organism>
<evidence type="ECO:0000313" key="4">
    <source>
        <dbReference type="Proteomes" id="UP000465866"/>
    </source>
</evidence>
<feature type="transmembrane region" description="Helical" evidence="1">
    <location>
        <begin position="96"/>
        <end position="114"/>
    </location>
</feature>
<dbReference type="AlphaFoldDB" id="A0A7I7KSI6"/>
<evidence type="ECO:0000259" key="2">
    <source>
        <dbReference type="PROSITE" id="PS51201"/>
    </source>
</evidence>
<dbReference type="PANTHER" id="PTHR43833:SF11">
    <property type="entry name" value="VOLTAGE-GATED POTASSIUM CHANNEL KCH"/>
    <property type="match status" value="1"/>
</dbReference>
<dbReference type="KEGG" id="mcoo:MCOO_04030"/>
<feature type="domain" description="RCK N-terminal" evidence="2">
    <location>
        <begin position="127"/>
        <end position="253"/>
    </location>
</feature>
<dbReference type="GO" id="GO:0006813">
    <property type="term" value="P:potassium ion transport"/>
    <property type="evidence" value="ECO:0007669"/>
    <property type="project" value="InterPro"/>
</dbReference>
<proteinExistence type="predicted"/>
<evidence type="ECO:0000313" key="3">
    <source>
        <dbReference type="EMBL" id="BBX44388.1"/>
    </source>
</evidence>
<dbReference type="EMBL" id="AP022569">
    <property type="protein sequence ID" value="BBX44388.1"/>
    <property type="molecule type" value="Genomic_DNA"/>
</dbReference>
<dbReference type="Gene3D" id="1.10.490.160">
    <property type="match status" value="1"/>
</dbReference>
<gene>
    <name evidence="3" type="ORF">MCOO_04030</name>
</gene>
<reference evidence="3 4" key="1">
    <citation type="journal article" date="2019" name="Emerg. Microbes Infect.">
        <title>Comprehensive subspecies identification of 175 nontuberculous mycobacteria species based on 7547 genomic profiles.</title>
        <authorList>
            <person name="Matsumoto Y."/>
            <person name="Kinjo T."/>
            <person name="Motooka D."/>
            <person name="Nabeya D."/>
            <person name="Jung N."/>
            <person name="Uechi K."/>
            <person name="Horii T."/>
            <person name="Iida T."/>
            <person name="Fujita J."/>
            <person name="Nakamura S."/>
        </authorList>
    </citation>
    <scope>NUCLEOTIDE SEQUENCE [LARGE SCALE GENOMIC DNA]</scope>
    <source>
        <strain evidence="3 4">JCM 12404</strain>
    </source>
</reference>
<protein>
    <recommendedName>
        <fullName evidence="2">RCK N-terminal domain-containing protein</fullName>
    </recommendedName>
</protein>
<dbReference type="Proteomes" id="UP000465866">
    <property type="component" value="Chromosome"/>
</dbReference>
<dbReference type="SUPFAM" id="SSF51735">
    <property type="entry name" value="NAD(P)-binding Rossmann-fold domains"/>
    <property type="match status" value="1"/>
</dbReference>
<dbReference type="InterPro" id="IPR036291">
    <property type="entry name" value="NAD(P)-bd_dom_sf"/>
</dbReference>
<dbReference type="Pfam" id="PF02254">
    <property type="entry name" value="TrkA_N"/>
    <property type="match status" value="1"/>
</dbReference>
<dbReference type="InterPro" id="IPR003148">
    <property type="entry name" value="RCK_N"/>
</dbReference>
<sequence>MTASPADGEATPPLAVHQRILAVLTDPRLYWVLAPAAVFAFLLGCFGYLTWEPLEGSEHVHYSLSDALYGSSKLFFLHAAPQPESQVGLALDVARYLAPIVAGWAALIALIALLHDRAQRMLIPLRRNHVVLCGLGDVGFELLRVLRAANYRVVVIEADARNPRIEACRQWGGPVIVGDAQLKSTLEAAGVKRAARLLAVTPDDVVNTEIVTRARRLVKGSRRLLCLARVNNPSLCVFLRIEESNHGDDESALDFFNADEIGARLLLEAHPFDTATQPHILLAHLDTLGSELVMNAARRWQDERADSSAPLLVTVVDDDADQRIGSLLANYPVLEQVCEFTAYCTSARDLQRLSTARPAVPISRAYVTAQRDEQTVETALKLRHALDSAVPVVAALWQAYGVADLLENSTTQHGTNLTVFRTIQQTCSVDLVEGGSFEAIAHEIHRRYCLMQPDGVNPPPWSELDESLKKSNRAQARHIGVKLRSIGCEITPLRDWQAKDFTFTSDELTKLSIMEHDRWEQEKRDAGVKSDPHFLPWDQLPTDIAEWDTNFIRAIPAMLASVGLQIVDVREAAARYPNAAATAGTHP</sequence>